<keyword evidence="1" id="KW-0479">Metal-binding</keyword>
<keyword evidence="5" id="KW-1185">Reference proteome</keyword>
<reference evidence="4" key="2">
    <citation type="journal article" date="2023" name="IMA Fungus">
        <title>Comparative genomic study of the Penicillium genus elucidates a diverse pangenome and 15 lateral gene transfer events.</title>
        <authorList>
            <person name="Petersen C."/>
            <person name="Sorensen T."/>
            <person name="Nielsen M.R."/>
            <person name="Sondergaard T.E."/>
            <person name="Sorensen J.L."/>
            <person name="Fitzpatrick D.A."/>
            <person name="Frisvad J.C."/>
            <person name="Nielsen K.L."/>
        </authorList>
    </citation>
    <scope>NUCLEOTIDE SEQUENCE</scope>
    <source>
        <strain evidence="4">IBT 16125</strain>
    </source>
</reference>
<evidence type="ECO:0000256" key="2">
    <source>
        <dbReference type="SAM" id="SignalP"/>
    </source>
</evidence>
<evidence type="ECO:0000259" key="3">
    <source>
        <dbReference type="PROSITE" id="PS00498"/>
    </source>
</evidence>
<dbReference type="InterPro" id="IPR050316">
    <property type="entry name" value="Tyrosinase/Hemocyanin"/>
</dbReference>
<evidence type="ECO:0000313" key="5">
    <source>
        <dbReference type="Proteomes" id="UP001213681"/>
    </source>
</evidence>
<dbReference type="GeneID" id="81595724"/>
<sequence>MIAMGRSILFLSLIAVIAVLPRAHLSYAHKWNEGQPQKDSKLLTRKEWRTLTHSEKAEWVGAIKTLLEGRRSLYDDFSYSHASVEHSTHRNAYFLPWYRWFTYLFDPSFRHTYGPVRLASVRVLTGDPHKLPQNRTLGPDFIRNSTEQTTGDFFRFQHAITLLHNHLPNFVRGDLAGDHPKVLSEEDYQSMATSFTPNDPLFWLHHTQLDRFWMAAPSPIQLRHLFRSSDVLRRSESAHGAEEGV</sequence>
<dbReference type="Pfam" id="PF00264">
    <property type="entry name" value="Tyrosinase"/>
    <property type="match status" value="1"/>
</dbReference>
<dbReference type="SUPFAM" id="SSF48056">
    <property type="entry name" value="Di-copper centre-containing domain"/>
    <property type="match status" value="1"/>
</dbReference>
<accession>A0AAD6CC46</accession>
<dbReference type="GO" id="GO:0016491">
    <property type="term" value="F:oxidoreductase activity"/>
    <property type="evidence" value="ECO:0007669"/>
    <property type="project" value="InterPro"/>
</dbReference>
<evidence type="ECO:0000256" key="1">
    <source>
        <dbReference type="ARBA" id="ARBA00022723"/>
    </source>
</evidence>
<protein>
    <submittedName>
        <fullName evidence="4">Di-copper centre-containing protein</fullName>
    </submittedName>
</protein>
<feature type="signal peptide" evidence="2">
    <location>
        <begin position="1"/>
        <end position="28"/>
    </location>
</feature>
<dbReference type="RefSeq" id="XP_056769588.1">
    <property type="nucleotide sequence ID" value="XM_056905481.1"/>
</dbReference>
<keyword evidence="2" id="KW-0732">Signal</keyword>
<evidence type="ECO:0000313" key="4">
    <source>
        <dbReference type="EMBL" id="KAJ5460546.1"/>
    </source>
</evidence>
<dbReference type="EMBL" id="JAPVEA010000002">
    <property type="protein sequence ID" value="KAJ5460546.1"/>
    <property type="molecule type" value="Genomic_DNA"/>
</dbReference>
<dbReference type="PANTHER" id="PTHR11474:SF127">
    <property type="entry name" value="TYROSINASE COPPER-BINDING DOMAIN-CONTAINING PROTEIN"/>
    <property type="match status" value="1"/>
</dbReference>
<dbReference type="GO" id="GO:0046872">
    <property type="term" value="F:metal ion binding"/>
    <property type="evidence" value="ECO:0007669"/>
    <property type="project" value="UniProtKB-KW"/>
</dbReference>
<proteinExistence type="predicted"/>
<reference evidence="4" key="1">
    <citation type="submission" date="2022-12" db="EMBL/GenBank/DDBJ databases">
        <authorList>
            <person name="Petersen C."/>
        </authorList>
    </citation>
    <scope>NUCLEOTIDE SEQUENCE</scope>
    <source>
        <strain evidence="4">IBT 16125</strain>
    </source>
</reference>
<organism evidence="4 5">
    <name type="scientific">Penicillium daleae</name>
    <dbReference type="NCBI Taxonomy" id="63821"/>
    <lineage>
        <taxon>Eukaryota</taxon>
        <taxon>Fungi</taxon>
        <taxon>Dikarya</taxon>
        <taxon>Ascomycota</taxon>
        <taxon>Pezizomycotina</taxon>
        <taxon>Eurotiomycetes</taxon>
        <taxon>Eurotiomycetidae</taxon>
        <taxon>Eurotiales</taxon>
        <taxon>Aspergillaceae</taxon>
        <taxon>Penicillium</taxon>
    </lineage>
</organism>
<dbReference type="InterPro" id="IPR002227">
    <property type="entry name" value="Tyrosinase_Cu-bd"/>
</dbReference>
<dbReference type="Gene3D" id="1.10.1280.10">
    <property type="entry name" value="Di-copper center containing domain from catechol oxidase"/>
    <property type="match status" value="2"/>
</dbReference>
<dbReference type="Proteomes" id="UP001213681">
    <property type="component" value="Unassembled WGS sequence"/>
</dbReference>
<feature type="chain" id="PRO_5042170938" evidence="2">
    <location>
        <begin position="29"/>
        <end position="245"/>
    </location>
</feature>
<dbReference type="PANTHER" id="PTHR11474">
    <property type="entry name" value="TYROSINASE FAMILY MEMBER"/>
    <property type="match status" value="1"/>
</dbReference>
<dbReference type="AlphaFoldDB" id="A0AAD6CC46"/>
<gene>
    <name evidence="4" type="ORF">N7458_002098</name>
</gene>
<name>A0AAD6CC46_9EURO</name>
<comment type="caution">
    <text evidence="4">The sequence shown here is derived from an EMBL/GenBank/DDBJ whole genome shotgun (WGS) entry which is preliminary data.</text>
</comment>
<dbReference type="InterPro" id="IPR008922">
    <property type="entry name" value="Di-copper_centre_dom_sf"/>
</dbReference>
<feature type="domain" description="Tyrosinase copper-binding" evidence="3">
    <location>
        <begin position="199"/>
        <end position="210"/>
    </location>
</feature>
<dbReference type="PROSITE" id="PS00498">
    <property type="entry name" value="TYROSINASE_2"/>
    <property type="match status" value="1"/>
</dbReference>